<evidence type="ECO:0000313" key="3">
    <source>
        <dbReference type="Proteomes" id="UP001307849"/>
    </source>
</evidence>
<proteinExistence type="predicted"/>
<comment type="caution">
    <text evidence="2">The sequence shown here is derived from an EMBL/GenBank/DDBJ whole genome shotgun (WGS) entry which is preliminary data.</text>
</comment>
<accession>A0AAN8NKU9</accession>
<dbReference type="EMBL" id="JAVHJM010000001">
    <property type="protein sequence ID" value="KAK6520093.1"/>
    <property type="molecule type" value="Genomic_DNA"/>
</dbReference>
<evidence type="ECO:0000256" key="1">
    <source>
        <dbReference type="SAM" id="MobiDB-lite"/>
    </source>
</evidence>
<organism evidence="2 3">
    <name type="scientific">Arthrobotrys conoides</name>
    <dbReference type="NCBI Taxonomy" id="74498"/>
    <lineage>
        <taxon>Eukaryota</taxon>
        <taxon>Fungi</taxon>
        <taxon>Dikarya</taxon>
        <taxon>Ascomycota</taxon>
        <taxon>Pezizomycotina</taxon>
        <taxon>Orbiliomycetes</taxon>
        <taxon>Orbiliales</taxon>
        <taxon>Orbiliaceae</taxon>
        <taxon>Arthrobotrys</taxon>
    </lineage>
</organism>
<gene>
    <name evidence="2" type="ORF">TWF506_000384</name>
</gene>
<keyword evidence="3" id="KW-1185">Reference proteome</keyword>
<reference evidence="2 3" key="1">
    <citation type="submission" date="2019-10" db="EMBL/GenBank/DDBJ databases">
        <authorList>
            <person name="Palmer J.M."/>
        </authorList>
    </citation>
    <scope>NUCLEOTIDE SEQUENCE [LARGE SCALE GENOMIC DNA]</scope>
    <source>
        <strain evidence="2 3">TWF506</strain>
    </source>
</reference>
<name>A0AAN8NKU9_9PEZI</name>
<sequence length="168" mass="19029">MFLTYSSDDEENECFQPSITPKKRGASELKPNKAPAQELISEVRNKRRRILGRGKDREGGRAEGTKVQNAFFAAAKEEAKGVIEMVKRARGSCQKPAALAPVLPSLREKLLEDSSKRKKSSISFFSCNSQAYKASHDLRPENSQSYIIDRSKGKNKPKFSWDWATYRR</sequence>
<dbReference type="Proteomes" id="UP001307849">
    <property type="component" value="Unassembled WGS sequence"/>
</dbReference>
<feature type="region of interest" description="Disordered" evidence="1">
    <location>
        <begin position="1"/>
        <end position="35"/>
    </location>
</feature>
<dbReference type="AlphaFoldDB" id="A0AAN8NKU9"/>
<protein>
    <submittedName>
        <fullName evidence="2">Uncharacterized protein</fullName>
    </submittedName>
</protein>
<evidence type="ECO:0000313" key="2">
    <source>
        <dbReference type="EMBL" id="KAK6520093.1"/>
    </source>
</evidence>